<protein>
    <submittedName>
        <fullName evidence="2">Uncharacterized protein</fullName>
    </submittedName>
</protein>
<dbReference type="Proteomes" id="UP000095287">
    <property type="component" value="Unplaced"/>
</dbReference>
<accession>A0A1I7Y7H5</accession>
<reference evidence="2" key="1">
    <citation type="submission" date="2016-11" db="UniProtKB">
        <authorList>
            <consortium name="WormBaseParasite"/>
        </authorList>
    </citation>
    <scope>IDENTIFICATION</scope>
</reference>
<sequence length="118" mass="13067">MRRKVKRVFGEADVSGEVMTARTARCHQEVTLERCEKQLKPLCGSSESSETPLGRHKQVPGGGGLADYLKYESGGLSTHGAKDPLKRLCAFEEDDTSSALLEHDFFVWPDHVYANSNL</sequence>
<dbReference type="WBParaSite" id="L893_g13523.t1">
    <property type="protein sequence ID" value="L893_g13523.t1"/>
    <property type="gene ID" value="L893_g13523"/>
</dbReference>
<organism evidence="1 2">
    <name type="scientific">Steinernema glaseri</name>
    <dbReference type="NCBI Taxonomy" id="37863"/>
    <lineage>
        <taxon>Eukaryota</taxon>
        <taxon>Metazoa</taxon>
        <taxon>Ecdysozoa</taxon>
        <taxon>Nematoda</taxon>
        <taxon>Chromadorea</taxon>
        <taxon>Rhabditida</taxon>
        <taxon>Tylenchina</taxon>
        <taxon>Panagrolaimomorpha</taxon>
        <taxon>Strongyloidoidea</taxon>
        <taxon>Steinernematidae</taxon>
        <taxon>Steinernema</taxon>
    </lineage>
</organism>
<evidence type="ECO:0000313" key="2">
    <source>
        <dbReference type="WBParaSite" id="L893_g13523.t1"/>
    </source>
</evidence>
<proteinExistence type="predicted"/>
<name>A0A1I7Y7H5_9BILA</name>
<dbReference type="AlphaFoldDB" id="A0A1I7Y7H5"/>
<evidence type="ECO:0000313" key="1">
    <source>
        <dbReference type="Proteomes" id="UP000095287"/>
    </source>
</evidence>
<keyword evidence="1" id="KW-1185">Reference proteome</keyword>